<evidence type="ECO:0000256" key="7">
    <source>
        <dbReference type="ARBA" id="ARBA00022723"/>
    </source>
</evidence>
<dbReference type="GO" id="GO:0006006">
    <property type="term" value="P:glucose metabolic process"/>
    <property type="evidence" value="ECO:0007669"/>
    <property type="project" value="UniProtKB-KW"/>
</dbReference>
<comment type="similarity">
    <text evidence="3">Belongs to the phosphohexose mutase family.</text>
</comment>
<evidence type="ECO:0000256" key="1">
    <source>
        <dbReference type="ARBA" id="ARBA00001946"/>
    </source>
</evidence>
<keyword evidence="9" id="KW-0413">Isomerase</keyword>
<feature type="domain" description="Alpha-D-phosphohexomutase alpha/beta/alpha" evidence="12">
    <location>
        <begin position="219"/>
        <end position="323"/>
    </location>
</feature>
<dbReference type="FunFam" id="3.40.120.10:FF:000017">
    <property type="entry name" value="glucose 1,6-bisphosphate synthase"/>
    <property type="match status" value="1"/>
</dbReference>
<evidence type="ECO:0000259" key="11">
    <source>
        <dbReference type="Pfam" id="PF02878"/>
    </source>
</evidence>
<organism evidence="14 15">
    <name type="scientific">Hypsibius exemplaris</name>
    <name type="common">Freshwater tardigrade</name>
    <dbReference type="NCBI Taxonomy" id="2072580"/>
    <lineage>
        <taxon>Eukaryota</taxon>
        <taxon>Metazoa</taxon>
        <taxon>Ecdysozoa</taxon>
        <taxon>Tardigrada</taxon>
        <taxon>Eutardigrada</taxon>
        <taxon>Parachela</taxon>
        <taxon>Hypsibioidea</taxon>
        <taxon>Hypsibiidae</taxon>
        <taxon>Hypsibius</taxon>
    </lineage>
</organism>
<name>A0A1W0WP91_HYPEX</name>
<evidence type="ECO:0000259" key="13">
    <source>
        <dbReference type="Pfam" id="PF02880"/>
    </source>
</evidence>
<dbReference type="InterPro" id="IPR016066">
    <property type="entry name" value="A-D-PHexomutase_CS"/>
</dbReference>
<evidence type="ECO:0000256" key="3">
    <source>
        <dbReference type="ARBA" id="ARBA00010231"/>
    </source>
</evidence>
<dbReference type="OrthoDB" id="8300170at2759"/>
<protein>
    <submittedName>
        <fullName evidence="14">Phosphoglucomutase-2</fullName>
    </submittedName>
</protein>
<dbReference type="InterPro" id="IPR005846">
    <property type="entry name" value="A-D-PHexomutase_a/b/a-III"/>
</dbReference>
<comment type="cofactor">
    <cofactor evidence="1">
        <name>Mg(2+)</name>
        <dbReference type="ChEBI" id="CHEBI:18420"/>
    </cofactor>
</comment>
<evidence type="ECO:0000256" key="9">
    <source>
        <dbReference type="ARBA" id="ARBA00023235"/>
    </source>
</evidence>
<dbReference type="AlphaFoldDB" id="A0A1W0WP91"/>
<evidence type="ECO:0000256" key="4">
    <source>
        <dbReference type="ARBA" id="ARBA00022490"/>
    </source>
</evidence>
<feature type="domain" description="Alpha-D-phosphohexomutase alpha/beta/alpha" evidence="11">
    <location>
        <begin position="54"/>
        <end position="192"/>
    </location>
</feature>
<dbReference type="Pfam" id="PF02878">
    <property type="entry name" value="PGM_PMM_I"/>
    <property type="match status" value="1"/>
</dbReference>
<keyword evidence="10" id="KW-0119">Carbohydrate metabolism</keyword>
<dbReference type="InterPro" id="IPR005845">
    <property type="entry name" value="A-D-PHexomutase_a/b/a-II"/>
</dbReference>
<sequence>MAQKQNTQLEDPALQQRLAEWLQWDQNETTKAEIARLLAENDVEQLKSRLLTRLAFGTAGLRGSMGPGFAHMNDLVIIQTSQGLAKYLLQSIPTIKDSGVVIGFDNRHNSARFAQLTAAVFLSQSIPVFLYSKICPTPFVPFAVLQLRCSAGVMVTASHNPKEDNGYKVYWENGAQITAPHDKGIAAAILENMAPWAESWSFKKDHPLLKDPLKDMLAAYKDKLKTMCHYGAINAATPVKFVYTPMHGVGQDYIMDGLSSFQLKPFVSVELQKNPDPDFPTVKYPNPEEGKSALDLAVAAAEKSGARVILANDPDADRLALAEKLESGTWKIFSGNEIGTLLGWWMWHSFEESKKDNIKPGDCYMIASTVSSKMLRSLATIEGFHFEETLTGFKWIANRADVLRKEGKTVLFGFEEAIGFMCGDFVLDKDGVSACLIAAEMTAWLETKGLTIQQQLEKLFEKYGYHITNNSYFLCYEADVIEAMFERLRNYEGTKSYPKTCGKFHVKHVRDLTAGFDDSQKDNKPILPVSKSSQMITFTFEEGIVATLRTSGTEPKIKYYTEICGKPGKETREELEQRLNDLVTSLVEEYFQPEKNNIRPKAD</sequence>
<keyword evidence="15" id="KW-1185">Reference proteome</keyword>
<dbReference type="GO" id="GO:0008973">
    <property type="term" value="F:phosphopentomutase activity"/>
    <property type="evidence" value="ECO:0007669"/>
    <property type="project" value="TreeGrafter"/>
</dbReference>
<evidence type="ECO:0000259" key="12">
    <source>
        <dbReference type="Pfam" id="PF02879"/>
    </source>
</evidence>
<dbReference type="SUPFAM" id="SSF55957">
    <property type="entry name" value="Phosphoglucomutase, C-terminal domain"/>
    <property type="match status" value="1"/>
</dbReference>
<keyword evidence="8" id="KW-0460">Magnesium</keyword>
<dbReference type="Pfam" id="PF02880">
    <property type="entry name" value="PGM_PMM_III"/>
    <property type="match status" value="1"/>
</dbReference>
<dbReference type="InterPro" id="IPR005844">
    <property type="entry name" value="A-D-PHexomutase_a/b/a-I"/>
</dbReference>
<dbReference type="PROSITE" id="PS00710">
    <property type="entry name" value="PGM_PMM"/>
    <property type="match status" value="1"/>
</dbReference>
<evidence type="ECO:0000256" key="2">
    <source>
        <dbReference type="ARBA" id="ARBA00004496"/>
    </source>
</evidence>
<dbReference type="GO" id="GO:0000287">
    <property type="term" value="F:magnesium ion binding"/>
    <property type="evidence" value="ECO:0007669"/>
    <property type="project" value="InterPro"/>
</dbReference>
<dbReference type="Gene3D" id="3.40.120.10">
    <property type="entry name" value="Alpha-D-Glucose-1,6-Bisphosphate, subunit A, domain 3"/>
    <property type="match status" value="3"/>
</dbReference>
<evidence type="ECO:0000256" key="5">
    <source>
        <dbReference type="ARBA" id="ARBA00022526"/>
    </source>
</evidence>
<reference evidence="15" key="1">
    <citation type="submission" date="2017-01" db="EMBL/GenBank/DDBJ databases">
        <title>Comparative genomics of anhydrobiosis in the tardigrade Hypsibius dujardini.</title>
        <authorList>
            <person name="Yoshida Y."/>
            <person name="Koutsovoulos G."/>
            <person name="Laetsch D."/>
            <person name="Stevens L."/>
            <person name="Kumar S."/>
            <person name="Horikawa D."/>
            <person name="Ishino K."/>
            <person name="Komine S."/>
            <person name="Tomita M."/>
            <person name="Blaxter M."/>
            <person name="Arakawa K."/>
        </authorList>
    </citation>
    <scope>NUCLEOTIDE SEQUENCE [LARGE SCALE GENOMIC DNA]</scope>
    <source>
        <strain evidence="15">Z151</strain>
    </source>
</reference>
<evidence type="ECO:0000313" key="14">
    <source>
        <dbReference type="EMBL" id="OQV17026.1"/>
    </source>
</evidence>
<keyword evidence="6" id="KW-0597">Phosphoprotein</keyword>
<dbReference type="EMBL" id="MTYJ01000067">
    <property type="protein sequence ID" value="OQV17026.1"/>
    <property type="molecule type" value="Genomic_DNA"/>
</dbReference>
<evidence type="ECO:0000256" key="8">
    <source>
        <dbReference type="ARBA" id="ARBA00022842"/>
    </source>
</evidence>
<evidence type="ECO:0000256" key="10">
    <source>
        <dbReference type="ARBA" id="ARBA00023277"/>
    </source>
</evidence>
<dbReference type="InterPro" id="IPR036900">
    <property type="entry name" value="A-D-PHexomutase_C_sf"/>
</dbReference>
<dbReference type="GO" id="GO:0005737">
    <property type="term" value="C:cytoplasm"/>
    <property type="evidence" value="ECO:0007669"/>
    <property type="project" value="UniProtKB-SubCell"/>
</dbReference>
<feature type="domain" description="Alpha-D-phosphohexomutase alpha/beta/alpha" evidence="13">
    <location>
        <begin position="356"/>
        <end position="463"/>
    </location>
</feature>
<dbReference type="Proteomes" id="UP000192578">
    <property type="component" value="Unassembled WGS sequence"/>
</dbReference>
<gene>
    <name evidence="14" type="ORF">BV898_08889</name>
</gene>
<dbReference type="GO" id="GO:0005634">
    <property type="term" value="C:nucleus"/>
    <property type="evidence" value="ECO:0007669"/>
    <property type="project" value="TreeGrafter"/>
</dbReference>
<keyword evidence="7" id="KW-0479">Metal-binding</keyword>
<comment type="subcellular location">
    <subcellularLocation>
        <location evidence="2">Cytoplasm</location>
    </subcellularLocation>
</comment>
<comment type="caution">
    <text evidence="14">The sequence shown here is derived from an EMBL/GenBank/DDBJ whole genome shotgun (WGS) entry which is preliminary data.</text>
</comment>
<keyword evidence="4" id="KW-0963">Cytoplasm</keyword>
<evidence type="ECO:0000256" key="6">
    <source>
        <dbReference type="ARBA" id="ARBA00022553"/>
    </source>
</evidence>
<evidence type="ECO:0000313" key="15">
    <source>
        <dbReference type="Proteomes" id="UP000192578"/>
    </source>
</evidence>
<dbReference type="SUPFAM" id="SSF53738">
    <property type="entry name" value="Phosphoglucomutase, first 3 domains"/>
    <property type="match status" value="3"/>
</dbReference>
<dbReference type="GO" id="GO:0006166">
    <property type="term" value="P:purine ribonucleoside salvage"/>
    <property type="evidence" value="ECO:0007669"/>
    <property type="project" value="TreeGrafter"/>
</dbReference>
<accession>A0A1W0WP91</accession>
<dbReference type="PANTHER" id="PTHR45745">
    <property type="entry name" value="PHOSPHOMANNOMUTASE 45A"/>
    <property type="match status" value="1"/>
</dbReference>
<keyword evidence="5" id="KW-0313">Glucose metabolism</keyword>
<dbReference type="InterPro" id="IPR016055">
    <property type="entry name" value="A-D-PHexomutase_a/b/a-I/II/III"/>
</dbReference>
<proteinExistence type="inferred from homology"/>
<dbReference type="FunFam" id="3.40.120.10:FF:000035">
    <property type="entry name" value="Pgm3p"/>
    <property type="match status" value="1"/>
</dbReference>
<dbReference type="PANTHER" id="PTHR45745:SF1">
    <property type="entry name" value="PHOSPHOGLUCOMUTASE 2B-RELATED"/>
    <property type="match status" value="1"/>
</dbReference>
<dbReference type="Pfam" id="PF02879">
    <property type="entry name" value="PGM_PMM_II"/>
    <property type="match status" value="1"/>
</dbReference>
<dbReference type="CDD" id="cd05799">
    <property type="entry name" value="PGM2"/>
    <property type="match status" value="1"/>
</dbReference>